<gene>
    <name evidence="2" type="ORF">BAUCODRAFT_156309</name>
</gene>
<dbReference type="AlphaFoldDB" id="M2NEL3"/>
<protein>
    <recommendedName>
        <fullName evidence="4">Peptidase A1 domain-containing protein</fullName>
    </recommendedName>
</protein>
<keyword evidence="3" id="KW-1185">Reference proteome</keyword>
<keyword evidence="1" id="KW-0732">Signal</keyword>
<evidence type="ECO:0008006" key="4">
    <source>
        <dbReference type="Google" id="ProtNLM"/>
    </source>
</evidence>
<name>M2NEL3_BAUPA</name>
<sequence length="359" mass="37651">MLGLFTVVTLAACVAAASTSQEADIYINWNATDLPLTNSTGYYVLCKNCSVVGDIAFSGDSSFSALPFDFGDTRAWVAAVVKSFHAVIELQFVISDPDASTAFAVQLGNPLSPTLAGFGLTSEFFGIGVDLSVVSSLLGYVNATSPVNFTYGFEYEITIRNGTDAASPAIWLPILNMANATVVGFNASAITPTKYSSPDPNDNFDFQIQFGPSFFLQGDFLGHEVAGAGIWAPVISEDVTVSQAVNVTSSCEPAPSGAKSDHIYHNLTNVVPTRSFGWGVDFSAADNYIDGDIVFNSTPFLPMPTSCLAYDPRVSALVAVPAKSTASGNAVGNEGGTLLPLMGNVVMAFAITIAFLEVS</sequence>
<dbReference type="EMBL" id="KB445554">
    <property type="protein sequence ID" value="EMC97684.1"/>
    <property type="molecule type" value="Genomic_DNA"/>
</dbReference>
<proteinExistence type="predicted"/>
<evidence type="ECO:0000313" key="3">
    <source>
        <dbReference type="Proteomes" id="UP000011761"/>
    </source>
</evidence>
<dbReference type="OrthoDB" id="5382170at2759"/>
<dbReference type="OMA" id="WAPVISE"/>
<dbReference type="eggNOG" id="ENOG502S21P">
    <property type="taxonomic scope" value="Eukaryota"/>
</dbReference>
<dbReference type="Proteomes" id="UP000011761">
    <property type="component" value="Unassembled WGS sequence"/>
</dbReference>
<evidence type="ECO:0000313" key="2">
    <source>
        <dbReference type="EMBL" id="EMC97684.1"/>
    </source>
</evidence>
<dbReference type="RefSeq" id="XP_007675943.1">
    <property type="nucleotide sequence ID" value="XM_007677753.1"/>
</dbReference>
<organism evidence="2 3">
    <name type="scientific">Baudoinia panamericana (strain UAMH 10762)</name>
    <name type="common">Angels' share fungus</name>
    <name type="synonym">Baudoinia compniacensis (strain UAMH 10762)</name>
    <dbReference type="NCBI Taxonomy" id="717646"/>
    <lineage>
        <taxon>Eukaryota</taxon>
        <taxon>Fungi</taxon>
        <taxon>Dikarya</taxon>
        <taxon>Ascomycota</taxon>
        <taxon>Pezizomycotina</taxon>
        <taxon>Dothideomycetes</taxon>
        <taxon>Dothideomycetidae</taxon>
        <taxon>Mycosphaerellales</taxon>
        <taxon>Teratosphaeriaceae</taxon>
        <taxon>Baudoinia</taxon>
    </lineage>
</organism>
<feature type="signal peptide" evidence="1">
    <location>
        <begin position="1"/>
        <end position="16"/>
    </location>
</feature>
<feature type="chain" id="PRO_5004021632" description="Peptidase A1 domain-containing protein" evidence="1">
    <location>
        <begin position="17"/>
        <end position="359"/>
    </location>
</feature>
<accession>M2NEL3</accession>
<dbReference type="HOGENOM" id="CLU_771559_0_0_1"/>
<dbReference type="KEGG" id="bcom:BAUCODRAFT_156309"/>
<evidence type="ECO:0000256" key="1">
    <source>
        <dbReference type="SAM" id="SignalP"/>
    </source>
</evidence>
<reference evidence="2 3" key="1">
    <citation type="journal article" date="2012" name="PLoS Pathog.">
        <title>Diverse lifestyles and strategies of plant pathogenesis encoded in the genomes of eighteen Dothideomycetes fungi.</title>
        <authorList>
            <person name="Ohm R.A."/>
            <person name="Feau N."/>
            <person name="Henrissat B."/>
            <person name="Schoch C.L."/>
            <person name="Horwitz B.A."/>
            <person name="Barry K.W."/>
            <person name="Condon B.J."/>
            <person name="Copeland A.C."/>
            <person name="Dhillon B."/>
            <person name="Glaser F."/>
            <person name="Hesse C.N."/>
            <person name="Kosti I."/>
            <person name="LaButti K."/>
            <person name="Lindquist E.A."/>
            <person name="Lucas S."/>
            <person name="Salamov A.A."/>
            <person name="Bradshaw R.E."/>
            <person name="Ciuffetti L."/>
            <person name="Hamelin R.C."/>
            <person name="Kema G.H.J."/>
            <person name="Lawrence C."/>
            <person name="Scott J.A."/>
            <person name="Spatafora J.W."/>
            <person name="Turgeon B.G."/>
            <person name="de Wit P.J.G.M."/>
            <person name="Zhong S."/>
            <person name="Goodwin S.B."/>
            <person name="Grigoriev I.V."/>
        </authorList>
    </citation>
    <scope>NUCLEOTIDE SEQUENCE [LARGE SCALE GENOMIC DNA]</scope>
    <source>
        <strain evidence="2 3">UAMH 10762</strain>
    </source>
</reference>
<dbReference type="GeneID" id="19109313"/>